<keyword evidence="19" id="KW-1185">Reference proteome</keyword>
<evidence type="ECO:0000313" key="18">
    <source>
        <dbReference type="EMBL" id="KAF0676875.1"/>
    </source>
</evidence>
<evidence type="ECO:0000313" key="19">
    <source>
        <dbReference type="Proteomes" id="UP000698242"/>
    </source>
</evidence>
<comment type="catalytic activity">
    <reaction evidence="13">
        <text>a (3S)-3-hydroxyacyl-CoA + NAD(+) = a 3-oxoacyl-CoA + NADH + H(+)</text>
        <dbReference type="Rhea" id="RHEA:22432"/>
        <dbReference type="ChEBI" id="CHEBI:15378"/>
        <dbReference type="ChEBI" id="CHEBI:57318"/>
        <dbReference type="ChEBI" id="CHEBI:57540"/>
        <dbReference type="ChEBI" id="CHEBI:57945"/>
        <dbReference type="ChEBI" id="CHEBI:90726"/>
        <dbReference type="EC" id="1.1.1.35"/>
    </reaction>
</comment>
<dbReference type="PANTHER" id="PTHR23309">
    <property type="entry name" value="3-HYDROXYACYL-COA DEHYROGENASE"/>
    <property type="match status" value="1"/>
</dbReference>
<proteinExistence type="inferred from homology"/>
<dbReference type="RefSeq" id="WP_159964096.1">
    <property type="nucleotide sequence ID" value="NZ_APKE01000010.1"/>
</dbReference>
<dbReference type="FunFam" id="1.10.1040.50:FF:000006">
    <property type="entry name" value="Peroxisomal bifunctional enzyme"/>
    <property type="match status" value="1"/>
</dbReference>
<dbReference type="SUPFAM" id="SSF52096">
    <property type="entry name" value="ClpP/crotonase"/>
    <property type="match status" value="1"/>
</dbReference>
<dbReference type="InterPro" id="IPR029045">
    <property type="entry name" value="ClpP/crotonase-like_dom_sf"/>
</dbReference>
<dbReference type="OrthoDB" id="9771883at2"/>
<dbReference type="FunFam" id="3.40.50.720:FF:000009">
    <property type="entry name" value="Fatty oxidation complex, alpha subunit"/>
    <property type="match status" value="1"/>
</dbReference>
<keyword evidence="6 18" id="KW-0560">Oxidoreductase</keyword>
<dbReference type="CDD" id="cd06558">
    <property type="entry name" value="crotonase-like"/>
    <property type="match status" value="1"/>
</dbReference>
<comment type="pathway">
    <text evidence="2">Lipid metabolism; fatty acid beta-oxidation.</text>
</comment>
<keyword evidence="12" id="KW-0511">Multifunctional enzyme</keyword>
<protein>
    <submittedName>
        <fullName evidence="18">3-hydroxyacyl-CoA dehydrogenase</fullName>
        <ecNumber evidence="18">1.1.1.35</ecNumber>
    </submittedName>
</protein>
<evidence type="ECO:0000256" key="11">
    <source>
        <dbReference type="ARBA" id="ARBA00023239"/>
    </source>
</evidence>
<evidence type="ECO:0000256" key="3">
    <source>
        <dbReference type="ARBA" id="ARBA00008750"/>
    </source>
</evidence>
<dbReference type="Proteomes" id="UP000698242">
    <property type="component" value="Unassembled WGS sequence"/>
</dbReference>
<evidence type="ECO:0000256" key="7">
    <source>
        <dbReference type="ARBA" id="ARBA00023027"/>
    </source>
</evidence>
<evidence type="ECO:0000259" key="16">
    <source>
        <dbReference type="Pfam" id="PF00725"/>
    </source>
</evidence>
<dbReference type="AlphaFoldDB" id="A0A921TCA9"/>
<feature type="domain" description="3-hydroxyacyl-CoA dehydrogenase C-terminal" evidence="16">
    <location>
        <begin position="605"/>
        <end position="687"/>
    </location>
</feature>
<evidence type="ECO:0000256" key="5">
    <source>
        <dbReference type="ARBA" id="ARBA00022963"/>
    </source>
</evidence>
<evidence type="ECO:0000259" key="17">
    <source>
        <dbReference type="Pfam" id="PF02737"/>
    </source>
</evidence>
<dbReference type="EC" id="1.1.1.35" evidence="18"/>
<dbReference type="SUPFAM" id="SSF48179">
    <property type="entry name" value="6-phosphogluconate dehydrogenase C-terminal domain-like"/>
    <property type="match status" value="2"/>
</dbReference>
<dbReference type="GO" id="GO:0003857">
    <property type="term" value="F:(3S)-3-hydroxyacyl-CoA dehydrogenase (NAD+) activity"/>
    <property type="evidence" value="ECO:0007669"/>
    <property type="project" value="UniProtKB-EC"/>
</dbReference>
<dbReference type="Gene3D" id="3.90.226.10">
    <property type="entry name" value="2-enoyl-CoA Hydratase, Chain A, domain 1"/>
    <property type="match status" value="1"/>
</dbReference>
<evidence type="ECO:0000256" key="1">
    <source>
        <dbReference type="ARBA" id="ARBA00004275"/>
    </source>
</evidence>
<feature type="coiled-coil region" evidence="15">
    <location>
        <begin position="318"/>
        <end position="345"/>
    </location>
</feature>
<evidence type="ECO:0000256" key="12">
    <source>
        <dbReference type="ARBA" id="ARBA00023268"/>
    </source>
</evidence>
<dbReference type="GO" id="GO:0004300">
    <property type="term" value="F:enoyl-CoA hydratase activity"/>
    <property type="evidence" value="ECO:0007669"/>
    <property type="project" value="UniProtKB-ARBA"/>
</dbReference>
<keyword evidence="4" id="KW-0276">Fatty acid metabolism</keyword>
<dbReference type="SUPFAM" id="SSF51735">
    <property type="entry name" value="NAD(P)-binding Rossmann-fold domains"/>
    <property type="match status" value="1"/>
</dbReference>
<dbReference type="Gene3D" id="3.40.50.720">
    <property type="entry name" value="NAD(P)-binding Rossmann-like Domain"/>
    <property type="match status" value="1"/>
</dbReference>
<evidence type="ECO:0000256" key="6">
    <source>
        <dbReference type="ARBA" id="ARBA00023002"/>
    </source>
</evidence>
<evidence type="ECO:0000256" key="10">
    <source>
        <dbReference type="ARBA" id="ARBA00023235"/>
    </source>
</evidence>
<dbReference type="Pfam" id="PF02737">
    <property type="entry name" value="3HCDH_N"/>
    <property type="match status" value="1"/>
</dbReference>
<dbReference type="GO" id="GO:0006631">
    <property type="term" value="P:fatty acid metabolic process"/>
    <property type="evidence" value="ECO:0007669"/>
    <property type="project" value="UniProtKB-KW"/>
</dbReference>
<reference evidence="18" key="1">
    <citation type="submission" date="2013-03" db="EMBL/GenBank/DDBJ databases">
        <title>Genome Sequence of the Profundibacterium mesophilum strain KAUST100406-0324T from Red Sea, a novel genus in the family Rhodobacteraceae.</title>
        <authorList>
            <person name="Essack M."/>
            <person name="Alam I."/>
            <person name="Lafi F."/>
            <person name="Alawi W."/>
            <person name="Kamanu F."/>
            <person name="Al-Suwailem A."/>
            <person name="Lee O.O."/>
            <person name="Xu Y."/>
            <person name="Bajic V."/>
            <person name="Qian P.-Y."/>
            <person name="Archer J."/>
        </authorList>
    </citation>
    <scope>NUCLEOTIDE SEQUENCE</scope>
    <source>
        <strain evidence="18">KAUST100406-0324</strain>
    </source>
</reference>
<dbReference type="Gene3D" id="1.10.1040.50">
    <property type="match status" value="1"/>
</dbReference>
<keyword evidence="7" id="KW-0520">NAD</keyword>
<keyword evidence="11" id="KW-0456">Lyase</keyword>
<keyword evidence="5" id="KW-0442">Lipid degradation</keyword>
<dbReference type="InterPro" id="IPR006108">
    <property type="entry name" value="3HC_DH_C"/>
</dbReference>
<dbReference type="Pfam" id="PF00725">
    <property type="entry name" value="3HCDH"/>
    <property type="match status" value="2"/>
</dbReference>
<dbReference type="InterPro" id="IPR036291">
    <property type="entry name" value="NAD(P)-bd_dom_sf"/>
</dbReference>
<dbReference type="InterPro" id="IPR001753">
    <property type="entry name" value="Enoyl-CoA_hydra/iso"/>
</dbReference>
<evidence type="ECO:0000256" key="9">
    <source>
        <dbReference type="ARBA" id="ARBA00023140"/>
    </source>
</evidence>
<evidence type="ECO:0000256" key="13">
    <source>
        <dbReference type="ARBA" id="ARBA00049556"/>
    </source>
</evidence>
<dbReference type="InterPro" id="IPR018376">
    <property type="entry name" value="Enoyl-CoA_hyd/isom_CS"/>
</dbReference>
<evidence type="ECO:0000256" key="2">
    <source>
        <dbReference type="ARBA" id="ARBA00005005"/>
    </source>
</evidence>
<keyword evidence="15" id="KW-0175">Coiled coil</keyword>
<comment type="similarity">
    <text evidence="3">In the N-terminal section; belongs to the enoyl-CoA hydratase/isomerase family.</text>
</comment>
<keyword evidence="8" id="KW-0443">Lipid metabolism</keyword>
<feature type="domain" description="3-hydroxyacyl-CoA dehydrogenase C-terminal" evidence="16">
    <location>
        <begin position="476"/>
        <end position="569"/>
    </location>
</feature>
<comment type="subcellular location">
    <subcellularLocation>
        <location evidence="1">Peroxisome</location>
    </subcellularLocation>
</comment>
<comment type="similarity">
    <text evidence="14">Belongs to the enoyl-CoA hydratase/isomerase family.</text>
</comment>
<dbReference type="EMBL" id="APKE01000010">
    <property type="protein sequence ID" value="KAF0676875.1"/>
    <property type="molecule type" value="Genomic_DNA"/>
</dbReference>
<dbReference type="PROSITE" id="PS00166">
    <property type="entry name" value="ENOYL_COA_HYDRATASE"/>
    <property type="match status" value="1"/>
</dbReference>
<organism evidence="18 19">
    <name type="scientific">Profundibacterium mesophilum KAUST100406-0324</name>
    <dbReference type="NCBI Taxonomy" id="1037889"/>
    <lineage>
        <taxon>Bacteria</taxon>
        <taxon>Pseudomonadati</taxon>
        <taxon>Pseudomonadota</taxon>
        <taxon>Alphaproteobacteria</taxon>
        <taxon>Rhodobacterales</taxon>
        <taxon>Roseobacteraceae</taxon>
        <taxon>Profundibacterium</taxon>
    </lineage>
</organism>
<dbReference type="InterPro" id="IPR006176">
    <property type="entry name" value="3-OHacyl-CoA_DH_NAD-bd"/>
</dbReference>
<dbReference type="GO" id="GO:0070403">
    <property type="term" value="F:NAD+ binding"/>
    <property type="evidence" value="ECO:0007669"/>
    <property type="project" value="InterPro"/>
</dbReference>
<gene>
    <name evidence="18" type="ORF">PMES_00671</name>
</gene>
<evidence type="ECO:0000256" key="15">
    <source>
        <dbReference type="SAM" id="Coils"/>
    </source>
</evidence>
<accession>A0A921TCA9</accession>
<name>A0A921TCA9_9RHOB</name>
<evidence type="ECO:0000256" key="8">
    <source>
        <dbReference type="ARBA" id="ARBA00023098"/>
    </source>
</evidence>
<evidence type="ECO:0000256" key="14">
    <source>
        <dbReference type="RuleBase" id="RU003707"/>
    </source>
</evidence>
<keyword evidence="9" id="KW-0576">Peroxisome</keyword>
<dbReference type="Pfam" id="PF00378">
    <property type="entry name" value="ECH_1"/>
    <property type="match status" value="1"/>
</dbReference>
<keyword evidence="10" id="KW-0413">Isomerase</keyword>
<dbReference type="GO" id="GO:0016853">
    <property type="term" value="F:isomerase activity"/>
    <property type="evidence" value="ECO:0007669"/>
    <property type="project" value="UniProtKB-KW"/>
</dbReference>
<dbReference type="InterPro" id="IPR008927">
    <property type="entry name" value="6-PGluconate_DH-like_C_sf"/>
</dbReference>
<feature type="domain" description="3-hydroxyacyl-CoA dehydrogenase NAD binding" evidence="17">
    <location>
        <begin position="295"/>
        <end position="471"/>
    </location>
</feature>
<evidence type="ECO:0000256" key="4">
    <source>
        <dbReference type="ARBA" id="ARBA00022832"/>
    </source>
</evidence>
<dbReference type="GO" id="GO:0016042">
    <property type="term" value="P:lipid catabolic process"/>
    <property type="evidence" value="ECO:0007669"/>
    <property type="project" value="UniProtKB-KW"/>
</dbReference>
<comment type="caution">
    <text evidence="18">The sequence shown here is derived from an EMBL/GenBank/DDBJ whole genome shotgun (WGS) entry which is preliminary data.</text>
</comment>
<sequence length="697" mass="74078">MSEPVTYRLEGRIALVTIDNQPVNALSHAVREGLDGAITRFAGDDAAEALLLTGAGRVFLGGADITEFGKPPRAPSLPDVITAIEGLEKPVIAAIHGVALGGGLEVALGAHYRLAMPGTSLGLPEVKLGILPGAGGTQRAPRLVGVAAALDMITSGTPIGPEKALEIGLIDRIGSGDDPAAAGLAYAEELLAAGAQARPVGALPMPQDAPELFEARRAALEKSARGEIAPLTALDAVRAATRLPIGEGLEEERRLFQQLLDSPQRAGMIHAFFNDRKVAKLPEIAGVAPRDFASVGVIGGGTMGAGIATAALLAGLRVSLVERDADAAERARATIEKNLAAAVKRGKLGQERRDAILSGALDCVTGYEVLGGADVIIEAVFESMDVKKEVFAQIDRVARPGTVLATNTSYLDINEIARATSRPQDVIGLHFFSPAHVMKLLEIVVAGKTAPEVTATAFALGKALGKTCVRAGVCDGFIGNRILSHYRAAADHMVLDGASPYQIDAALRDFGFPMGPYQVADLAGLDIGYMTRQRKADQRHERDRYPGWADTLYEMGRLGQKSGRGYYIYDEQSPRGRLDPEVEEIIAAEREAQGIRPRDFTDEEIVERYMAAMVNEGARVVDEGIAQRPLDVDVTLLYGYGFPRHRGGPMHYADTAGLGVIRDRIQRYAGGDDHFWQVAPLLARLADDQSTFASLNG</sequence>